<evidence type="ECO:0000256" key="1">
    <source>
        <dbReference type="ARBA" id="ARBA00006464"/>
    </source>
</evidence>
<gene>
    <name evidence="5" type="ORF">ACFSC7_06085</name>
</gene>
<keyword evidence="6" id="KW-1185">Reference proteome</keyword>
<dbReference type="InterPro" id="IPR003362">
    <property type="entry name" value="Bact_transf"/>
</dbReference>
<feature type="transmembrane region" description="Helical" evidence="3">
    <location>
        <begin position="27"/>
        <end position="48"/>
    </location>
</feature>
<reference evidence="6" key="1">
    <citation type="journal article" date="2019" name="Int. J. Syst. Evol. Microbiol.">
        <title>The Global Catalogue of Microorganisms (GCM) 10K type strain sequencing project: providing services to taxonomists for standard genome sequencing and annotation.</title>
        <authorList>
            <consortium name="The Broad Institute Genomics Platform"/>
            <consortium name="The Broad Institute Genome Sequencing Center for Infectious Disease"/>
            <person name="Wu L."/>
            <person name="Ma J."/>
        </authorList>
    </citation>
    <scope>NUCLEOTIDE SEQUENCE [LARGE SCALE GENOMIC DNA]</scope>
    <source>
        <strain evidence="6">JCM 3369</strain>
    </source>
</reference>
<name>A0ABW4JUA5_9HYPH</name>
<dbReference type="GO" id="GO:0016740">
    <property type="term" value="F:transferase activity"/>
    <property type="evidence" value="ECO:0007669"/>
    <property type="project" value="UniProtKB-KW"/>
</dbReference>
<keyword evidence="5" id="KW-0808">Transferase</keyword>
<dbReference type="EMBL" id="JBHUFA010000001">
    <property type="protein sequence ID" value="MFD1695077.1"/>
    <property type="molecule type" value="Genomic_DNA"/>
</dbReference>
<dbReference type="RefSeq" id="WP_188318767.1">
    <property type="nucleotide sequence ID" value="NZ_JBHUFA010000001.1"/>
</dbReference>
<protein>
    <submittedName>
        <fullName evidence="5">Sugar transferase</fullName>
    </submittedName>
</protein>
<feature type="domain" description="Bacterial sugar transferase" evidence="4">
    <location>
        <begin position="23"/>
        <end position="200"/>
    </location>
</feature>
<evidence type="ECO:0000313" key="6">
    <source>
        <dbReference type="Proteomes" id="UP001597327"/>
    </source>
</evidence>
<sequence length="218" mass="23944">MSTGRSPQMGAPVVPSPGLRGMRVLDVALSLAALTLLAPLFAIVALGIKANSVGPVFWRQPRLSRDQRPFDLYSFRTTHVELLPEMELDEAEEAHTARPGTVTGFGTFLRRAGFHRLPHLVNILKGDLSLVGPRPHAPGERVSGILWADIDPRYEARFAVRPGLIGVGRLRSRSGRPASLDEARACLETELAFIRTGTLGDVIAYMADRMKVWLFSPR</sequence>
<organism evidence="5 6">
    <name type="scientific">Roseibium aestuarii</name>
    <dbReference type="NCBI Taxonomy" id="2600299"/>
    <lineage>
        <taxon>Bacteria</taxon>
        <taxon>Pseudomonadati</taxon>
        <taxon>Pseudomonadota</taxon>
        <taxon>Alphaproteobacteria</taxon>
        <taxon>Hyphomicrobiales</taxon>
        <taxon>Stappiaceae</taxon>
        <taxon>Roseibium</taxon>
    </lineage>
</organism>
<comment type="similarity">
    <text evidence="1">Belongs to the bacterial sugar transferase family.</text>
</comment>
<dbReference type="Pfam" id="PF02397">
    <property type="entry name" value="Bac_transf"/>
    <property type="match status" value="1"/>
</dbReference>
<evidence type="ECO:0000256" key="2">
    <source>
        <dbReference type="ARBA" id="ARBA00023169"/>
    </source>
</evidence>
<evidence type="ECO:0000259" key="4">
    <source>
        <dbReference type="Pfam" id="PF02397"/>
    </source>
</evidence>
<keyword evidence="2" id="KW-0270">Exopolysaccharide synthesis</keyword>
<dbReference type="PANTHER" id="PTHR30576">
    <property type="entry name" value="COLANIC BIOSYNTHESIS UDP-GLUCOSE LIPID CARRIER TRANSFERASE"/>
    <property type="match status" value="1"/>
</dbReference>
<evidence type="ECO:0000256" key="3">
    <source>
        <dbReference type="SAM" id="Phobius"/>
    </source>
</evidence>
<proteinExistence type="inferred from homology"/>
<keyword evidence="3" id="KW-1133">Transmembrane helix</keyword>
<dbReference type="Proteomes" id="UP001597327">
    <property type="component" value="Unassembled WGS sequence"/>
</dbReference>
<keyword evidence="3" id="KW-0812">Transmembrane</keyword>
<dbReference type="PANTHER" id="PTHR30576:SF0">
    <property type="entry name" value="UNDECAPRENYL-PHOSPHATE N-ACETYLGALACTOSAMINYL 1-PHOSPHATE TRANSFERASE-RELATED"/>
    <property type="match status" value="1"/>
</dbReference>
<accession>A0ABW4JUA5</accession>
<comment type="caution">
    <text evidence="5">The sequence shown here is derived from an EMBL/GenBank/DDBJ whole genome shotgun (WGS) entry which is preliminary data.</text>
</comment>
<evidence type="ECO:0000313" key="5">
    <source>
        <dbReference type="EMBL" id="MFD1695077.1"/>
    </source>
</evidence>
<keyword evidence="3" id="KW-0472">Membrane</keyword>